<accession>A0A084IKN7</accession>
<evidence type="ECO:0000256" key="6">
    <source>
        <dbReference type="HAMAP-Rule" id="MF_00227"/>
    </source>
</evidence>
<comment type="subunit">
    <text evidence="6">Consists of a catalytic RNA component (M1 or rnpB) and a protein subunit.</text>
</comment>
<dbReference type="SUPFAM" id="SSF54211">
    <property type="entry name" value="Ribosomal protein S5 domain 2-like"/>
    <property type="match status" value="1"/>
</dbReference>
<dbReference type="InterPro" id="IPR000100">
    <property type="entry name" value="RNase_P"/>
</dbReference>
<protein>
    <recommendedName>
        <fullName evidence="6 7">Ribonuclease P protein component</fullName>
        <shortName evidence="6">RNase P protein</shortName>
        <shortName evidence="6">RNaseP protein</shortName>
        <ecNumber evidence="6 7">3.1.26.5</ecNumber>
    </recommendedName>
    <alternativeName>
        <fullName evidence="6">Protein C5</fullName>
    </alternativeName>
</protein>
<organism evidence="8 9">
    <name type="scientific">Salinisphaera hydrothermalis (strain C41B8)</name>
    <dbReference type="NCBI Taxonomy" id="1304275"/>
    <lineage>
        <taxon>Bacteria</taxon>
        <taxon>Pseudomonadati</taxon>
        <taxon>Pseudomonadota</taxon>
        <taxon>Gammaproteobacteria</taxon>
        <taxon>Salinisphaerales</taxon>
        <taxon>Salinisphaeraceae</taxon>
        <taxon>Salinisphaera</taxon>
    </lineage>
</organism>
<keyword evidence="1 6" id="KW-0819">tRNA processing</keyword>
<dbReference type="OrthoDB" id="9796422at2"/>
<dbReference type="PANTHER" id="PTHR33992:SF1">
    <property type="entry name" value="RIBONUCLEASE P PROTEIN COMPONENT"/>
    <property type="match status" value="1"/>
</dbReference>
<dbReference type="GO" id="GO:0004526">
    <property type="term" value="F:ribonuclease P activity"/>
    <property type="evidence" value="ECO:0007669"/>
    <property type="project" value="UniProtKB-UniRule"/>
</dbReference>
<sequence>MRQRQATFPRAARLLRPSQYTAVFAGGEKFVCDGFVVIAAANGNDHARLGLALAKRRIRRAVDRSRVKRVVRESFRHVRADLPATDIVVLARSRTATMDNATLTAQLARIWRRLARTAD</sequence>
<evidence type="ECO:0000256" key="4">
    <source>
        <dbReference type="ARBA" id="ARBA00022801"/>
    </source>
</evidence>
<evidence type="ECO:0000256" key="1">
    <source>
        <dbReference type="ARBA" id="ARBA00022694"/>
    </source>
</evidence>
<dbReference type="eggNOG" id="COG0594">
    <property type="taxonomic scope" value="Bacteria"/>
</dbReference>
<keyword evidence="3 6" id="KW-0255">Endonuclease</keyword>
<dbReference type="Gene3D" id="3.30.230.10">
    <property type="match status" value="1"/>
</dbReference>
<keyword evidence="2 6" id="KW-0540">Nuclease</keyword>
<evidence type="ECO:0000256" key="3">
    <source>
        <dbReference type="ARBA" id="ARBA00022759"/>
    </source>
</evidence>
<dbReference type="InterPro" id="IPR020568">
    <property type="entry name" value="Ribosomal_Su5_D2-typ_SF"/>
</dbReference>
<dbReference type="EC" id="3.1.26.5" evidence="6 7"/>
<name>A0A084IKN7_SALHC</name>
<dbReference type="GO" id="GO:0000049">
    <property type="term" value="F:tRNA binding"/>
    <property type="evidence" value="ECO:0007669"/>
    <property type="project" value="UniProtKB-UniRule"/>
</dbReference>
<dbReference type="InterPro" id="IPR014721">
    <property type="entry name" value="Ribsml_uS5_D2-typ_fold_subgr"/>
</dbReference>
<dbReference type="GO" id="GO:0030677">
    <property type="term" value="C:ribonuclease P complex"/>
    <property type="evidence" value="ECO:0007669"/>
    <property type="project" value="TreeGrafter"/>
</dbReference>
<dbReference type="GO" id="GO:0001682">
    <property type="term" value="P:tRNA 5'-leader removal"/>
    <property type="evidence" value="ECO:0007669"/>
    <property type="project" value="UniProtKB-UniRule"/>
</dbReference>
<comment type="function">
    <text evidence="6">RNaseP catalyzes the removal of the 5'-leader sequence from pre-tRNA to produce the mature 5'-terminus. It can also cleave other RNA substrates such as 4.5S RNA. The protein component plays an auxiliary but essential role in vivo by binding to the 5'-leader sequence and broadening the substrate specificity of the ribozyme.</text>
</comment>
<comment type="similarity">
    <text evidence="6">Belongs to the RnpA family.</text>
</comment>
<dbReference type="STRING" id="1304275.C41B8_10435"/>
<evidence type="ECO:0000256" key="2">
    <source>
        <dbReference type="ARBA" id="ARBA00022722"/>
    </source>
</evidence>
<keyword evidence="4 6" id="KW-0378">Hydrolase</keyword>
<evidence type="ECO:0000256" key="5">
    <source>
        <dbReference type="ARBA" id="ARBA00022884"/>
    </source>
</evidence>
<dbReference type="PANTHER" id="PTHR33992">
    <property type="entry name" value="RIBONUCLEASE P PROTEIN COMPONENT"/>
    <property type="match status" value="1"/>
</dbReference>
<dbReference type="AlphaFoldDB" id="A0A084IKN7"/>
<dbReference type="RefSeq" id="WP_037337619.1">
    <property type="nucleotide sequence ID" value="NZ_APNK01000014.1"/>
</dbReference>
<dbReference type="HAMAP" id="MF_00227">
    <property type="entry name" value="RNase_P"/>
    <property type="match status" value="1"/>
</dbReference>
<gene>
    <name evidence="6" type="primary">rnpA</name>
    <name evidence="8" type="ORF">C41B8_10435</name>
</gene>
<dbReference type="EMBL" id="APNK01000014">
    <property type="protein sequence ID" value="KEZ77271.1"/>
    <property type="molecule type" value="Genomic_DNA"/>
</dbReference>
<reference evidence="8 9" key="1">
    <citation type="submission" date="2013-03" db="EMBL/GenBank/DDBJ databases">
        <title>Salinisphaera hydrothermalis C41B8 Genome Sequencing.</title>
        <authorList>
            <person name="Li C."/>
            <person name="Lai Q."/>
            <person name="Shao Z."/>
        </authorList>
    </citation>
    <scope>NUCLEOTIDE SEQUENCE [LARGE SCALE GENOMIC DNA]</scope>
    <source>
        <strain evidence="8 9">C41B8</strain>
    </source>
</reference>
<dbReference type="Proteomes" id="UP000028302">
    <property type="component" value="Unassembled WGS sequence"/>
</dbReference>
<dbReference type="Pfam" id="PF00825">
    <property type="entry name" value="Ribonuclease_P"/>
    <property type="match status" value="1"/>
</dbReference>
<comment type="caution">
    <text evidence="8">The sequence shown here is derived from an EMBL/GenBank/DDBJ whole genome shotgun (WGS) entry which is preliminary data.</text>
</comment>
<proteinExistence type="inferred from homology"/>
<evidence type="ECO:0000313" key="9">
    <source>
        <dbReference type="Proteomes" id="UP000028302"/>
    </source>
</evidence>
<evidence type="ECO:0000313" key="8">
    <source>
        <dbReference type="EMBL" id="KEZ77271.1"/>
    </source>
</evidence>
<keyword evidence="5 6" id="KW-0694">RNA-binding</keyword>
<evidence type="ECO:0000256" key="7">
    <source>
        <dbReference type="NCBIfam" id="TIGR00188"/>
    </source>
</evidence>
<dbReference type="NCBIfam" id="TIGR00188">
    <property type="entry name" value="rnpA"/>
    <property type="match status" value="1"/>
</dbReference>
<keyword evidence="9" id="KW-1185">Reference proteome</keyword>
<comment type="catalytic activity">
    <reaction evidence="6">
        <text>Endonucleolytic cleavage of RNA, removing 5'-extranucleotides from tRNA precursor.</text>
        <dbReference type="EC" id="3.1.26.5"/>
    </reaction>
</comment>
<dbReference type="GO" id="GO:0042781">
    <property type="term" value="F:3'-tRNA processing endoribonuclease activity"/>
    <property type="evidence" value="ECO:0007669"/>
    <property type="project" value="TreeGrafter"/>
</dbReference>